<dbReference type="AlphaFoldDB" id="A0A4D6HAW8"/>
<feature type="compositionally biased region" description="Basic and acidic residues" evidence="1">
    <location>
        <begin position="13"/>
        <end position="29"/>
    </location>
</feature>
<keyword evidence="3" id="KW-1185">Reference proteome</keyword>
<evidence type="ECO:0000313" key="2">
    <source>
        <dbReference type="EMBL" id="QCC50651.1"/>
    </source>
</evidence>
<reference evidence="2 3" key="1">
    <citation type="journal article" date="2019" name="Nat. Commun.">
        <title>A new type of DNA phosphorothioation-based antiviral system in archaea.</title>
        <authorList>
            <person name="Xiong L."/>
            <person name="Liu S."/>
            <person name="Chen S."/>
            <person name="Xiao Y."/>
            <person name="Zhu B."/>
            <person name="Gao Y."/>
            <person name="Zhang Y."/>
            <person name="Chen B."/>
            <person name="Luo J."/>
            <person name="Deng Z."/>
            <person name="Chen X."/>
            <person name="Wang L."/>
            <person name="Chen S."/>
        </authorList>
    </citation>
    <scope>NUCLEOTIDE SEQUENCE [LARGE SCALE GENOMIC DNA]</scope>
    <source>
        <strain evidence="2 3">CBA1105</strain>
    </source>
</reference>
<dbReference type="EMBL" id="CP031310">
    <property type="protein sequence ID" value="QCC50651.1"/>
    <property type="molecule type" value="Genomic_DNA"/>
</dbReference>
<evidence type="ECO:0000256" key="1">
    <source>
        <dbReference type="SAM" id="MobiDB-lite"/>
    </source>
</evidence>
<organism evidence="2 3">
    <name type="scientific">Halapricum salinum</name>
    <dbReference type="NCBI Taxonomy" id="1457250"/>
    <lineage>
        <taxon>Archaea</taxon>
        <taxon>Methanobacteriati</taxon>
        <taxon>Methanobacteriota</taxon>
        <taxon>Stenosarchaea group</taxon>
        <taxon>Halobacteria</taxon>
        <taxon>Halobacteriales</taxon>
        <taxon>Haloarculaceae</taxon>
        <taxon>Halapricum</taxon>
    </lineage>
</organism>
<evidence type="ECO:0008006" key="4">
    <source>
        <dbReference type="Google" id="ProtNLM"/>
    </source>
</evidence>
<dbReference type="OrthoDB" id="275722at2157"/>
<sequence>MRRNQGRGSGPERSVRRVDFHDSGGEPSREATGPVGRSNAELAGQLAGRSAAIRTDGISGTILAVPNVELGAVAYDHQLDAAEEAQQRLLILLDLENTGDEPLRWNPNRTRFLGTDDYTYQPSSLSLDPDRFGPGCHTRSVTIEPGRRARVVTLIEELPAGVEIETVVHRLRRGRIEVTLA</sequence>
<proteinExistence type="predicted"/>
<dbReference type="GeneID" id="39847212"/>
<dbReference type="Proteomes" id="UP000296706">
    <property type="component" value="Chromosome"/>
</dbReference>
<gene>
    <name evidence="2" type="ORF">DV733_05065</name>
</gene>
<feature type="region of interest" description="Disordered" evidence="1">
    <location>
        <begin position="1"/>
        <end position="37"/>
    </location>
</feature>
<protein>
    <recommendedName>
        <fullName evidence="4">DUF4352 domain-containing protein</fullName>
    </recommendedName>
</protein>
<dbReference type="RefSeq" id="WP_049994097.1">
    <property type="nucleotide sequence ID" value="NZ_CP031310.1"/>
</dbReference>
<evidence type="ECO:0000313" key="3">
    <source>
        <dbReference type="Proteomes" id="UP000296706"/>
    </source>
</evidence>
<accession>A0A4D6HAW8</accession>
<dbReference type="KEGG" id="hsn:DV733_05065"/>
<name>A0A4D6HAW8_9EURY</name>
<dbReference type="STRING" id="1457250.GCA_000755225_03320"/>